<keyword evidence="2" id="KW-1133">Transmembrane helix</keyword>
<name>A0A542YI91_9MICO</name>
<feature type="transmembrane region" description="Helical" evidence="2">
    <location>
        <begin position="43"/>
        <end position="71"/>
    </location>
</feature>
<keyword evidence="2" id="KW-0472">Membrane</keyword>
<feature type="region of interest" description="Disordered" evidence="1">
    <location>
        <begin position="80"/>
        <end position="99"/>
    </location>
</feature>
<accession>A0A542YI91</accession>
<reference evidence="3 4" key="1">
    <citation type="submission" date="2019-06" db="EMBL/GenBank/DDBJ databases">
        <title>Sequencing the genomes of 1000 actinobacteria strains.</title>
        <authorList>
            <person name="Klenk H.-P."/>
        </authorList>
    </citation>
    <scope>NUCLEOTIDE SEQUENCE [LARGE SCALE GENOMIC DNA]</scope>
    <source>
        <strain evidence="3 4">DSM 26477</strain>
    </source>
</reference>
<sequence>MLAWQVNPEAFTLVVTLATAVVVLAVIAVDLRRLRVASGLTVAHGVVGASFALVVLLLTLMMASSLVSIAANADESERGQVAEAPEFPADLQLPTLPLE</sequence>
<keyword evidence="4" id="KW-1185">Reference proteome</keyword>
<evidence type="ECO:0000256" key="1">
    <source>
        <dbReference type="SAM" id="MobiDB-lite"/>
    </source>
</evidence>
<feature type="transmembrane region" description="Helical" evidence="2">
    <location>
        <begin position="12"/>
        <end position="31"/>
    </location>
</feature>
<organism evidence="3 4">
    <name type="scientific">Homoserinimonas aerilata</name>
    <dbReference type="NCBI Taxonomy" id="1162970"/>
    <lineage>
        <taxon>Bacteria</taxon>
        <taxon>Bacillati</taxon>
        <taxon>Actinomycetota</taxon>
        <taxon>Actinomycetes</taxon>
        <taxon>Micrococcales</taxon>
        <taxon>Microbacteriaceae</taxon>
        <taxon>Homoserinimonas</taxon>
    </lineage>
</organism>
<proteinExistence type="predicted"/>
<evidence type="ECO:0000256" key="2">
    <source>
        <dbReference type="SAM" id="Phobius"/>
    </source>
</evidence>
<gene>
    <name evidence="3" type="ORF">FB562_0881</name>
</gene>
<comment type="caution">
    <text evidence="3">The sequence shown here is derived from an EMBL/GenBank/DDBJ whole genome shotgun (WGS) entry which is preliminary data.</text>
</comment>
<evidence type="ECO:0000313" key="4">
    <source>
        <dbReference type="Proteomes" id="UP000317998"/>
    </source>
</evidence>
<dbReference type="Proteomes" id="UP000317998">
    <property type="component" value="Unassembled WGS sequence"/>
</dbReference>
<evidence type="ECO:0000313" key="3">
    <source>
        <dbReference type="EMBL" id="TQL47810.1"/>
    </source>
</evidence>
<protein>
    <submittedName>
        <fullName evidence="3">Uncharacterized protein</fullName>
    </submittedName>
</protein>
<keyword evidence="2" id="KW-0812">Transmembrane</keyword>
<dbReference type="AlphaFoldDB" id="A0A542YI91"/>
<dbReference type="EMBL" id="VFOM01000001">
    <property type="protein sequence ID" value="TQL47810.1"/>
    <property type="molecule type" value="Genomic_DNA"/>
</dbReference>